<evidence type="ECO:0000256" key="2">
    <source>
        <dbReference type="ARBA" id="ARBA00022525"/>
    </source>
</evidence>
<dbReference type="PROSITE" id="PS50092">
    <property type="entry name" value="TSP1"/>
    <property type="match status" value="10"/>
</dbReference>
<dbReference type="InterPro" id="IPR013098">
    <property type="entry name" value="Ig_I-set"/>
</dbReference>
<dbReference type="InterPro" id="IPR036179">
    <property type="entry name" value="Ig-like_dom_sf"/>
</dbReference>
<dbReference type="CDD" id="cd00096">
    <property type="entry name" value="Ig"/>
    <property type="match status" value="1"/>
</dbReference>
<dbReference type="PRINTS" id="PR01857">
    <property type="entry name" value="ADAMTSFAMILY"/>
</dbReference>
<dbReference type="PANTHER" id="PTHR13723">
    <property type="entry name" value="ADAMTS A DISINTEGRIN AND METALLOPROTEASE WITH THROMBOSPONDIN MOTIFS PROTEASE"/>
    <property type="match status" value="1"/>
</dbReference>
<evidence type="ECO:0000313" key="10">
    <source>
        <dbReference type="Ensembl" id="ENSCMIP00000007005.1"/>
    </source>
</evidence>
<dbReference type="PANTHER" id="PTHR13723:SF169">
    <property type="entry name" value="ADAMTS-LIKE PROTEIN 3"/>
    <property type="match status" value="1"/>
</dbReference>
<dbReference type="Gene3D" id="2.20.100.10">
    <property type="entry name" value="Thrombospondin type-1 (TSP1) repeat"/>
    <property type="match status" value="11"/>
</dbReference>
<keyword evidence="2" id="KW-0964">Secreted</keyword>
<keyword evidence="3" id="KW-0732">Signal</keyword>
<dbReference type="Pfam" id="PF13927">
    <property type="entry name" value="Ig_3"/>
    <property type="match status" value="2"/>
</dbReference>
<evidence type="ECO:0000256" key="5">
    <source>
        <dbReference type="ARBA" id="ARBA00023157"/>
    </source>
</evidence>
<proteinExistence type="predicted"/>
<dbReference type="InterPro" id="IPR000884">
    <property type="entry name" value="TSP1_rpt"/>
</dbReference>
<dbReference type="STRING" id="7868.ENSCMIP00000007005"/>
<dbReference type="SMART" id="SM00409">
    <property type="entry name" value="IG"/>
    <property type="match status" value="3"/>
</dbReference>
<keyword evidence="4" id="KW-0677">Repeat</keyword>
<reference evidence="11" key="3">
    <citation type="journal article" date="2014" name="Nature">
        <title>Elephant shark genome provides unique insights into gnathostome evolution.</title>
        <authorList>
            <consortium name="International Elephant Shark Genome Sequencing Consortium"/>
            <person name="Venkatesh B."/>
            <person name="Lee A.P."/>
            <person name="Ravi V."/>
            <person name="Maurya A.K."/>
            <person name="Lian M.M."/>
            <person name="Swann J.B."/>
            <person name="Ohta Y."/>
            <person name="Flajnik M.F."/>
            <person name="Sutoh Y."/>
            <person name="Kasahara M."/>
            <person name="Hoon S."/>
            <person name="Gangu V."/>
            <person name="Roy S.W."/>
            <person name="Irimia M."/>
            <person name="Korzh V."/>
            <person name="Kondrychyn I."/>
            <person name="Lim Z.W."/>
            <person name="Tay B.H."/>
            <person name="Tohari S."/>
            <person name="Kong K.W."/>
            <person name="Ho S."/>
            <person name="Lorente-Galdos B."/>
            <person name="Quilez J."/>
            <person name="Marques-Bonet T."/>
            <person name="Raney B.J."/>
            <person name="Ingham P.W."/>
            <person name="Tay A."/>
            <person name="Hillier L.W."/>
            <person name="Minx P."/>
            <person name="Boehm T."/>
            <person name="Wilson R.K."/>
            <person name="Brenner S."/>
            <person name="Warren W.C."/>
        </authorList>
    </citation>
    <scope>NUCLEOTIDE SEQUENCE [LARGE SCALE GENOMIC DNA]</scope>
</reference>
<dbReference type="GeneTree" id="ENSGT00940000158143"/>
<evidence type="ECO:0000256" key="3">
    <source>
        <dbReference type="ARBA" id="ARBA00022729"/>
    </source>
</evidence>
<dbReference type="InterPro" id="IPR045371">
    <property type="entry name" value="ADAMTS_CR_3"/>
</dbReference>
<keyword evidence="5 6" id="KW-1015">Disulfide bond</keyword>
<feature type="domain" description="Ig-like" evidence="8">
    <location>
        <begin position="1294"/>
        <end position="1388"/>
    </location>
</feature>
<dbReference type="InterPro" id="IPR003598">
    <property type="entry name" value="Ig_sub2"/>
</dbReference>
<feature type="disulfide bond" evidence="6">
    <location>
        <begin position="89"/>
        <end position="121"/>
    </location>
</feature>
<dbReference type="GO" id="GO:0030198">
    <property type="term" value="P:extracellular matrix organization"/>
    <property type="evidence" value="ECO:0007669"/>
    <property type="project" value="InterPro"/>
</dbReference>
<dbReference type="Pfam" id="PF07679">
    <property type="entry name" value="I-set"/>
    <property type="match status" value="1"/>
</dbReference>
<dbReference type="FunFam" id="2.20.100.10:FF:000005">
    <property type="entry name" value="ADAM metallopeptidase with thrombospondin type 1 motif 9"/>
    <property type="match status" value="1"/>
</dbReference>
<evidence type="ECO:0000256" key="7">
    <source>
        <dbReference type="SAM" id="MobiDB-lite"/>
    </source>
</evidence>
<dbReference type="OMA" id="PCGQWVV"/>
<dbReference type="PROSITE" id="PS50835">
    <property type="entry name" value="IG_LIKE"/>
    <property type="match status" value="3"/>
</dbReference>
<dbReference type="InterPro" id="IPR013273">
    <property type="entry name" value="ADAMTS/ADAMTS-like"/>
</dbReference>
<dbReference type="FunFam" id="2.20.100.10:FF:000009">
    <property type="entry name" value="ADAMTS-like protein 3 isoform A"/>
    <property type="match status" value="1"/>
</dbReference>
<dbReference type="InterPro" id="IPR050439">
    <property type="entry name" value="ADAMTS_ADAMTS-like"/>
</dbReference>
<keyword evidence="11" id="KW-1185">Reference proteome</keyword>
<feature type="domain" description="Ig-like" evidence="8">
    <location>
        <begin position="1192"/>
        <end position="1288"/>
    </location>
</feature>
<feature type="domain" description="Ig-like" evidence="8">
    <location>
        <begin position="900"/>
        <end position="996"/>
    </location>
</feature>
<reference evidence="10" key="5">
    <citation type="submission" date="2025-09" db="UniProtKB">
        <authorList>
            <consortium name="Ensembl"/>
        </authorList>
    </citation>
    <scope>IDENTIFICATION</scope>
</reference>
<evidence type="ECO:0000256" key="6">
    <source>
        <dbReference type="PIRSR" id="PIRSR613273-3"/>
    </source>
</evidence>
<evidence type="ECO:0000313" key="11">
    <source>
        <dbReference type="Proteomes" id="UP000314986"/>
    </source>
</evidence>
<dbReference type="Ensembl" id="ENSCMIT00000007226.1">
    <property type="protein sequence ID" value="ENSCMIP00000007005.1"/>
    <property type="gene ID" value="ENSCMIG00000003874.1"/>
</dbReference>
<dbReference type="Pfam" id="PF00090">
    <property type="entry name" value="TSP_1"/>
    <property type="match status" value="1"/>
</dbReference>
<reference evidence="11" key="2">
    <citation type="journal article" date="2007" name="PLoS Biol.">
        <title>Survey sequencing and comparative analysis of the elephant shark (Callorhinchus milii) genome.</title>
        <authorList>
            <person name="Venkatesh B."/>
            <person name="Kirkness E.F."/>
            <person name="Loh Y.H."/>
            <person name="Halpern A.L."/>
            <person name="Lee A.P."/>
            <person name="Johnson J."/>
            <person name="Dandona N."/>
            <person name="Viswanathan L.D."/>
            <person name="Tay A."/>
            <person name="Venter J.C."/>
            <person name="Strausberg R.L."/>
            <person name="Brenner S."/>
        </authorList>
    </citation>
    <scope>NUCLEOTIDE SEQUENCE [LARGE SCALE GENOMIC DNA]</scope>
</reference>
<feature type="region of interest" description="Disordered" evidence="7">
    <location>
        <begin position="1011"/>
        <end position="1032"/>
    </location>
</feature>
<dbReference type="InterPro" id="IPR003599">
    <property type="entry name" value="Ig_sub"/>
</dbReference>
<dbReference type="Pfam" id="PF19030">
    <property type="entry name" value="TSP1_ADAMTS"/>
    <property type="match status" value="11"/>
</dbReference>
<dbReference type="PROSITE" id="PS50900">
    <property type="entry name" value="PLAC"/>
    <property type="match status" value="1"/>
</dbReference>
<gene>
    <name evidence="10" type="primary">adamtsl3</name>
</gene>
<dbReference type="SUPFAM" id="SSF82895">
    <property type="entry name" value="TSP-1 type 1 repeat"/>
    <property type="match status" value="11"/>
</dbReference>
<feature type="disulfide bond" evidence="6">
    <location>
        <begin position="100"/>
        <end position="106"/>
    </location>
</feature>
<dbReference type="Pfam" id="PF19236">
    <property type="entry name" value="ADAMTS_CR_3"/>
    <property type="match status" value="1"/>
</dbReference>
<feature type="disulfide bond" evidence="6">
    <location>
        <begin position="85"/>
        <end position="116"/>
    </location>
</feature>
<protein>
    <submittedName>
        <fullName evidence="10">ADAMTS like 3</fullName>
    </submittedName>
</protein>
<dbReference type="SUPFAM" id="SSF48726">
    <property type="entry name" value="Immunoglobulin"/>
    <property type="match status" value="3"/>
</dbReference>
<dbReference type="FunFam" id="2.60.40.10:FF:000487">
    <property type="entry name" value="ADAMTS-like 3 isoform 1"/>
    <property type="match status" value="1"/>
</dbReference>
<comment type="subcellular location">
    <subcellularLocation>
        <location evidence="1">Secreted</location>
    </subcellularLocation>
</comment>
<dbReference type="SMART" id="SM00209">
    <property type="entry name" value="TSP1"/>
    <property type="match status" value="12"/>
</dbReference>
<dbReference type="FunFam" id="2.20.100.10:FF:000025">
    <property type="entry name" value="ADAMTS like 1"/>
    <property type="match status" value="1"/>
</dbReference>
<dbReference type="InterPro" id="IPR013783">
    <property type="entry name" value="Ig-like_fold"/>
</dbReference>
<evidence type="ECO:0000259" key="8">
    <source>
        <dbReference type="PROSITE" id="PS50835"/>
    </source>
</evidence>
<evidence type="ECO:0000256" key="1">
    <source>
        <dbReference type="ARBA" id="ARBA00004613"/>
    </source>
</evidence>
<evidence type="ECO:0000256" key="4">
    <source>
        <dbReference type="ARBA" id="ARBA00022737"/>
    </source>
</evidence>
<reference evidence="10" key="4">
    <citation type="submission" date="2025-08" db="UniProtKB">
        <authorList>
            <consortium name="Ensembl"/>
        </authorList>
    </citation>
    <scope>IDENTIFICATION</scope>
</reference>
<dbReference type="InterPro" id="IPR010909">
    <property type="entry name" value="PLAC"/>
</dbReference>
<dbReference type="GO" id="GO:0005576">
    <property type="term" value="C:extracellular region"/>
    <property type="evidence" value="ECO:0007669"/>
    <property type="project" value="UniProtKB-SubCell"/>
</dbReference>
<dbReference type="InParanoid" id="A0A4W3GVG3"/>
<accession>A0A4W3GVG3</accession>
<dbReference type="SMART" id="SM00408">
    <property type="entry name" value="IGc2"/>
    <property type="match status" value="3"/>
</dbReference>
<dbReference type="Gene3D" id="2.60.40.10">
    <property type="entry name" value="Immunoglobulins"/>
    <property type="match status" value="3"/>
</dbReference>
<organism evidence="10 11">
    <name type="scientific">Callorhinchus milii</name>
    <name type="common">Ghost shark</name>
    <dbReference type="NCBI Taxonomy" id="7868"/>
    <lineage>
        <taxon>Eukaryota</taxon>
        <taxon>Metazoa</taxon>
        <taxon>Chordata</taxon>
        <taxon>Craniata</taxon>
        <taxon>Vertebrata</taxon>
        <taxon>Chondrichthyes</taxon>
        <taxon>Holocephali</taxon>
        <taxon>Chimaeriformes</taxon>
        <taxon>Callorhinchidae</taxon>
        <taxon>Callorhinchus</taxon>
    </lineage>
</organism>
<dbReference type="InterPro" id="IPR036383">
    <property type="entry name" value="TSP1_rpt_sf"/>
</dbReference>
<sequence length="1659" mass="185896">TASFTSKEFSNVLLFFPSSLQGHGEQPQTAYFLPEFALSPQGSFLEDTTGEKVLTYRYDDQTSRSTRSDEDKAFGWDAWGPWSDCSRTCGGGASYSLRRCLNIRHCEGRNIRYKTCSNVDCPPEAGDFRDQQCSAHNDMKHQGQSYEWIPVYSDPDNPCALKCQAWGTSLIVELSPKVLDGTRCNPDTLNMCISGICQVVGCDRQLGSKTKEDNCGICAGDGSTCRLVRGQAKSHVSPEKLEDTVIAVPYGSRHVKITVKGPAHLYIESKTLQGRKEEHNLNTVGSYDIENTTVEFQKSSDKEILKIQGPLGADFIIKTRNIATKDSVVQFIFYQPISHQWRETDFYPCTVTCGGGYQLSSAECIDVRSGRVVPEHYCKYYPENKKPKPKLQECNMDHCPSSDGFKQLAIYDHFQPLPRWETNPWTACSMSCGGGVQKRSVSCIEENVYGEINQVEEWKCMYALKPLLVETCNLFECPKWRAMEWSPCTVTCGRGLRYRVVLCIDHRGQHTGGCNPLLKPYIKEECTVPIPCHKTKEKLPVEAKIPWIKQAQELLEPRAESEEPTFIPEAWTQCSTSCGVGKQVRVVKCLVFLSFSQTEEELPDEECEGPKPAGERVCNLGPCDGVTVFYESEGVHYGDNNEMEEQLDWEYEGFTPCSASCAGGKQETIVVCLNMQTHEIMDDRSCDSFKRPPHMVRTCNVEPCPPRWNTRSWKQCTATCGVGIQTRDVFCLRIVAHDAEDTTIIPDEECLGPKPSELQACNQFDCPPSWHKEKWQPCSQTCGGGLQSRKVQCKQLVTDGSFLSLPEEFCLDPKPLPQKPCVNIDCAPHLALGGWSECSVSCGEGIQRREWICHRLAANGQQITINQSMCSGFPIPSLFKTCSMSTCKTKASHKQSTRDPQIIGLHRVYIQTRQEKRIHFSIGGRAYLLPKTSVVIKCPVRRFQKSLIRWAKDGQDLQNTKRIGITKSGSLKIHHLKDEDIGIYSCIAGSVSDTFVLKLIGNDNKLIESPASAKTKTGQSLGPEKTGHNGSNRLEEKWTQLGKMWHNWSEKNEFYLDNNQASDRVFLRLLGNHLVSKGKTNSADSYDSRELYDKQLKAAIFRGAYSMDASQFEELLRNVSLWIESGELAEDYASLLMYQLAAEASRPEPTVEKWKMPLEENASNAKFLDKTPNASETFSNKDVNRQTEKQNPTILRKNLTHVFLEKNINVTIGTLAFLTSHMDRVTLLCQAAGSPEQQFSWTKDGLPVTITLLGSARLQIQNFSRQDAGLYACTVSSELGTDTETSLLLYSEIPVIRFSRANITNLTTWHLSAVVGSAIIARLRATITIECPAEGIPKPKITWQKKGGFLGNNSAVLQNGSLVLINVTLANRGIYSCSAANEVGQAIASTFLKFVWWPESFGTASVSDFTWAPGEWTSCTATCGNTGIQYRKLRCLNNHGIEVNESTCHELPKLPLIIQLCNARDCPARWVVTALSECSVTCGKGIHQEQVTCEQITANGTLRVLPPEKCAKEAKLSAKLNGLLFVLQCTGRCVGQNFAVQHRQIECHVSICRPVSTRQCKLDRCNVQWRTGPWRQCTATCGNGFQSRWVACTNKRNNKAVTDQDCGWQRRPITWQRCNVTSCDWDCKDTTRYCALVKRLRLCQLKTYRQRCCDSCRMV</sequence>
<name>A0A4W3GVG3_CALMI</name>
<dbReference type="Gene3D" id="2.60.120.830">
    <property type="match status" value="1"/>
</dbReference>
<dbReference type="InterPro" id="IPR007110">
    <property type="entry name" value="Ig-like_dom"/>
</dbReference>
<dbReference type="Proteomes" id="UP000314986">
    <property type="component" value="Unassembled WGS sequence"/>
</dbReference>
<feature type="domain" description="PLAC" evidence="9">
    <location>
        <begin position="1623"/>
        <end position="1659"/>
    </location>
</feature>
<dbReference type="Pfam" id="PF08686">
    <property type="entry name" value="PLAC"/>
    <property type="match status" value="1"/>
</dbReference>
<reference evidence="11" key="1">
    <citation type="journal article" date="2006" name="Science">
        <title>Ancient noncoding elements conserved in the human genome.</title>
        <authorList>
            <person name="Venkatesh B."/>
            <person name="Kirkness E.F."/>
            <person name="Loh Y.H."/>
            <person name="Halpern A.L."/>
            <person name="Lee A.P."/>
            <person name="Johnson J."/>
            <person name="Dandona N."/>
            <person name="Viswanathan L.D."/>
            <person name="Tay A."/>
            <person name="Venter J.C."/>
            <person name="Strausberg R.L."/>
            <person name="Brenner S."/>
        </authorList>
    </citation>
    <scope>NUCLEOTIDE SEQUENCE [LARGE SCALE GENOMIC DNA]</scope>
</reference>
<evidence type="ECO:0000259" key="9">
    <source>
        <dbReference type="PROSITE" id="PS50900"/>
    </source>
</evidence>